<evidence type="ECO:0000313" key="3">
    <source>
        <dbReference type="Proteomes" id="UP001054821"/>
    </source>
</evidence>
<sequence length="137" mass="15284">MKLGSRYSLGSVSLFSLALSLSDIVIFLPQPSKLNSTVHIHEEGDVVAVADRLFFLGCGWWVLLRMLTRLLILLLRGGFVFCPLRLGTLNSEGLKNNHVVRKLEKHQQICTIDQHIEEQFGGGCLLACIIVWVRPSA</sequence>
<organism evidence="2 3">
    <name type="scientific">Prunus dulcis</name>
    <name type="common">Almond</name>
    <name type="synonym">Amygdalus dulcis</name>
    <dbReference type="NCBI Taxonomy" id="3755"/>
    <lineage>
        <taxon>Eukaryota</taxon>
        <taxon>Viridiplantae</taxon>
        <taxon>Streptophyta</taxon>
        <taxon>Embryophyta</taxon>
        <taxon>Tracheophyta</taxon>
        <taxon>Spermatophyta</taxon>
        <taxon>Magnoliopsida</taxon>
        <taxon>eudicotyledons</taxon>
        <taxon>Gunneridae</taxon>
        <taxon>Pentapetalae</taxon>
        <taxon>rosids</taxon>
        <taxon>fabids</taxon>
        <taxon>Rosales</taxon>
        <taxon>Rosaceae</taxon>
        <taxon>Amygdaloideae</taxon>
        <taxon>Amygdaleae</taxon>
        <taxon>Prunus</taxon>
    </lineage>
</organism>
<comment type="caution">
    <text evidence="2">The sequence shown here is derived from an EMBL/GenBank/DDBJ whole genome shotgun (WGS) entry which is preliminary data.</text>
</comment>
<protein>
    <submittedName>
        <fullName evidence="2">Uncharacterized protein</fullName>
    </submittedName>
</protein>
<proteinExistence type="predicted"/>
<keyword evidence="1" id="KW-0812">Transmembrane</keyword>
<dbReference type="EMBL" id="JAJFAZ020000003">
    <property type="protein sequence ID" value="KAI5338743.1"/>
    <property type="molecule type" value="Genomic_DNA"/>
</dbReference>
<dbReference type="Proteomes" id="UP001054821">
    <property type="component" value="Chromosome 3"/>
</dbReference>
<reference evidence="2 3" key="1">
    <citation type="journal article" date="2022" name="G3 (Bethesda)">
        <title>Whole-genome sequence and methylome profiling of the almond [Prunus dulcis (Mill.) D.A. Webb] cultivar 'Nonpareil'.</title>
        <authorList>
            <person name="D'Amico-Willman K.M."/>
            <person name="Ouma W.Z."/>
            <person name="Meulia T."/>
            <person name="Sideli G.M."/>
            <person name="Gradziel T.M."/>
            <person name="Fresnedo-Ramirez J."/>
        </authorList>
    </citation>
    <scope>NUCLEOTIDE SEQUENCE [LARGE SCALE GENOMIC DNA]</scope>
    <source>
        <strain evidence="2">Clone GOH B32 T37-40</strain>
    </source>
</reference>
<name>A0AAD4W989_PRUDU</name>
<evidence type="ECO:0000313" key="2">
    <source>
        <dbReference type="EMBL" id="KAI5338743.1"/>
    </source>
</evidence>
<keyword evidence="3" id="KW-1185">Reference proteome</keyword>
<accession>A0AAD4W989</accession>
<feature type="transmembrane region" description="Helical" evidence="1">
    <location>
        <begin position="7"/>
        <end position="28"/>
    </location>
</feature>
<dbReference type="InterPro" id="IPR042563">
    <property type="entry name" value="Ribosomal_protein_eS8_euk"/>
</dbReference>
<keyword evidence="1" id="KW-0472">Membrane</keyword>
<dbReference type="Gene3D" id="1.10.168.20">
    <property type="entry name" value="Ribosomal protein S8e, subdomain"/>
    <property type="match status" value="1"/>
</dbReference>
<keyword evidence="1" id="KW-1133">Transmembrane helix</keyword>
<feature type="transmembrane region" description="Helical" evidence="1">
    <location>
        <begin position="53"/>
        <end position="75"/>
    </location>
</feature>
<evidence type="ECO:0000256" key="1">
    <source>
        <dbReference type="SAM" id="Phobius"/>
    </source>
</evidence>
<dbReference type="AlphaFoldDB" id="A0AAD4W989"/>
<gene>
    <name evidence="2" type="ORF">L3X38_018015</name>
</gene>